<gene>
    <name evidence="7" type="ORF">MA16_Dca020311</name>
</gene>
<feature type="coiled-coil region" evidence="5">
    <location>
        <begin position="175"/>
        <end position="209"/>
    </location>
</feature>
<dbReference type="Proteomes" id="UP000233837">
    <property type="component" value="Unassembled WGS sequence"/>
</dbReference>
<feature type="domain" description="RING-type" evidence="6">
    <location>
        <begin position="267"/>
        <end position="303"/>
    </location>
</feature>
<keyword evidence="8" id="KW-1185">Reference proteome</keyword>
<dbReference type="PIRSF" id="PIRSF036836">
    <property type="entry name" value="RNase_bind_SBP1"/>
    <property type="match status" value="1"/>
</dbReference>
<dbReference type="PANTHER" id="PTHR42647:SF5">
    <property type="entry name" value="SBP (S-RIBONUCLEASE BINDING PROTEIN) FAMILY PROTEIN"/>
    <property type="match status" value="1"/>
</dbReference>
<name>A0A2I0X497_9ASPA</name>
<dbReference type="STRING" id="906689.A0A2I0X497"/>
<dbReference type="PANTHER" id="PTHR42647">
    <property type="entry name" value="SBP (S-RIBONUCLEASE BINDING PROTEIN) FAMILY PROTEIN"/>
    <property type="match status" value="1"/>
</dbReference>
<organism evidence="7 8">
    <name type="scientific">Dendrobium catenatum</name>
    <dbReference type="NCBI Taxonomy" id="906689"/>
    <lineage>
        <taxon>Eukaryota</taxon>
        <taxon>Viridiplantae</taxon>
        <taxon>Streptophyta</taxon>
        <taxon>Embryophyta</taxon>
        <taxon>Tracheophyta</taxon>
        <taxon>Spermatophyta</taxon>
        <taxon>Magnoliopsida</taxon>
        <taxon>Liliopsida</taxon>
        <taxon>Asparagales</taxon>
        <taxon>Orchidaceae</taxon>
        <taxon>Epidendroideae</taxon>
        <taxon>Malaxideae</taxon>
        <taxon>Dendrobiinae</taxon>
        <taxon>Dendrobium</taxon>
    </lineage>
</organism>
<dbReference type="InterPro" id="IPR013083">
    <property type="entry name" value="Znf_RING/FYVE/PHD"/>
</dbReference>
<evidence type="ECO:0000256" key="3">
    <source>
        <dbReference type="ARBA" id="ARBA00022833"/>
    </source>
</evidence>
<evidence type="ECO:0000256" key="4">
    <source>
        <dbReference type="PROSITE-ProRule" id="PRU00175"/>
    </source>
</evidence>
<dbReference type="EMBL" id="KZ502164">
    <property type="protein sequence ID" value="PKU82732.1"/>
    <property type="molecule type" value="Genomic_DNA"/>
</dbReference>
<sequence>MAVQAQYPANVLLLDRAETDRSNEDMDFTPPSFLDQSPVFFSSNGGNANPRKRGREAASAAIGVPMVFSIPPAAVQPPTAVIGLSQPRSPVPPHTVVSTGLRLALDEQNQRQQSDSLLSAFVSEELAAQMNQQKDEIEQFLLAQREQLRRALVARRHHHYRALLVAAEKSVIKRLREKEAEVELASRRSAELEDRLTRLRSESMAWQSKAMAEQATVASLHAQLQRAAAAAAAAATAREDCYGESPADDAESVYVDPERAEAPWHACRACLRRPASMVLIPCRHLCLCPACDFAAAGEGCPICGAVRTGSVQVFLT</sequence>
<keyword evidence="1" id="KW-0479">Metal-binding</keyword>
<dbReference type="CDD" id="cd16649">
    <property type="entry name" value="mRING-HC-C3HC5_CGRF1-like"/>
    <property type="match status" value="1"/>
</dbReference>
<evidence type="ECO:0000313" key="8">
    <source>
        <dbReference type="Proteomes" id="UP000233837"/>
    </source>
</evidence>
<evidence type="ECO:0000256" key="5">
    <source>
        <dbReference type="SAM" id="Coils"/>
    </source>
</evidence>
<proteinExistence type="predicted"/>
<reference evidence="7 8" key="1">
    <citation type="journal article" date="2016" name="Sci. Rep.">
        <title>The Dendrobium catenatum Lindl. genome sequence provides insights into polysaccharide synthase, floral development and adaptive evolution.</title>
        <authorList>
            <person name="Zhang G.Q."/>
            <person name="Xu Q."/>
            <person name="Bian C."/>
            <person name="Tsai W.C."/>
            <person name="Yeh C.M."/>
            <person name="Liu K.W."/>
            <person name="Yoshida K."/>
            <person name="Zhang L.S."/>
            <person name="Chang S.B."/>
            <person name="Chen F."/>
            <person name="Shi Y."/>
            <person name="Su Y.Y."/>
            <person name="Zhang Y.Q."/>
            <person name="Chen L.J."/>
            <person name="Yin Y."/>
            <person name="Lin M."/>
            <person name="Huang H."/>
            <person name="Deng H."/>
            <person name="Wang Z.W."/>
            <person name="Zhu S.L."/>
            <person name="Zhao X."/>
            <person name="Deng C."/>
            <person name="Niu S.C."/>
            <person name="Huang J."/>
            <person name="Wang M."/>
            <person name="Liu G.H."/>
            <person name="Yang H.J."/>
            <person name="Xiao X.J."/>
            <person name="Hsiao Y.Y."/>
            <person name="Wu W.L."/>
            <person name="Chen Y.Y."/>
            <person name="Mitsuda N."/>
            <person name="Ohme-Takagi M."/>
            <person name="Luo Y.B."/>
            <person name="Van de Peer Y."/>
            <person name="Liu Z.J."/>
        </authorList>
    </citation>
    <scope>NUCLEOTIDE SEQUENCE [LARGE SCALE GENOMIC DNA]</scope>
    <source>
        <tissue evidence="7">The whole plant</tissue>
    </source>
</reference>
<dbReference type="Pfam" id="PF13920">
    <property type="entry name" value="zf-C3HC4_3"/>
    <property type="match status" value="1"/>
</dbReference>
<evidence type="ECO:0000256" key="1">
    <source>
        <dbReference type="ARBA" id="ARBA00022723"/>
    </source>
</evidence>
<dbReference type="InterPro" id="IPR001841">
    <property type="entry name" value="Znf_RING"/>
</dbReference>
<dbReference type="PROSITE" id="PS50089">
    <property type="entry name" value="ZF_RING_2"/>
    <property type="match status" value="1"/>
</dbReference>
<protein>
    <recommendedName>
        <fullName evidence="6">RING-type domain-containing protein</fullName>
    </recommendedName>
</protein>
<evidence type="ECO:0000256" key="2">
    <source>
        <dbReference type="ARBA" id="ARBA00022771"/>
    </source>
</evidence>
<accession>A0A2I0X497</accession>
<keyword evidence="2 4" id="KW-0863">Zinc-finger</keyword>
<dbReference type="AlphaFoldDB" id="A0A2I0X497"/>
<dbReference type="OrthoDB" id="1711136at2759"/>
<keyword evidence="3" id="KW-0862">Zinc</keyword>
<keyword evidence="5" id="KW-0175">Coiled coil</keyword>
<evidence type="ECO:0000259" key="6">
    <source>
        <dbReference type="PROSITE" id="PS50089"/>
    </source>
</evidence>
<evidence type="ECO:0000313" key="7">
    <source>
        <dbReference type="EMBL" id="PKU82732.1"/>
    </source>
</evidence>
<reference evidence="7 8" key="2">
    <citation type="journal article" date="2017" name="Nature">
        <title>The Apostasia genome and the evolution of orchids.</title>
        <authorList>
            <person name="Zhang G.Q."/>
            <person name="Liu K.W."/>
            <person name="Li Z."/>
            <person name="Lohaus R."/>
            <person name="Hsiao Y.Y."/>
            <person name="Niu S.C."/>
            <person name="Wang J.Y."/>
            <person name="Lin Y.C."/>
            <person name="Xu Q."/>
            <person name="Chen L.J."/>
            <person name="Yoshida K."/>
            <person name="Fujiwara S."/>
            <person name="Wang Z.W."/>
            <person name="Zhang Y.Q."/>
            <person name="Mitsuda N."/>
            <person name="Wang M."/>
            <person name="Liu G.H."/>
            <person name="Pecoraro L."/>
            <person name="Huang H.X."/>
            <person name="Xiao X.J."/>
            <person name="Lin M."/>
            <person name="Wu X.Y."/>
            <person name="Wu W.L."/>
            <person name="Chen Y.Y."/>
            <person name="Chang S.B."/>
            <person name="Sakamoto S."/>
            <person name="Ohme-Takagi M."/>
            <person name="Yagi M."/>
            <person name="Zeng S.J."/>
            <person name="Shen C.Y."/>
            <person name="Yeh C.M."/>
            <person name="Luo Y.B."/>
            <person name="Tsai W.C."/>
            <person name="Van de Peer Y."/>
            <person name="Liu Z.J."/>
        </authorList>
    </citation>
    <scope>NUCLEOTIDE SEQUENCE [LARGE SCALE GENOMIC DNA]</scope>
    <source>
        <tissue evidence="7">The whole plant</tissue>
    </source>
</reference>
<dbReference type="GO" id="GO:0008270">
    <property type="term" value="F:zinc ion binding"/>
    <property type="evidence" value="ECO:0007669"/>
    <property type="project" value="UniProtKB-KW"/>
</dbReference>
<dbReference type="Gene3D" id="3.30.40.10">
    <property type="entry name" value="Zinc/RING finger domain, C3HC4 (zinc finger)"/>
    <property type="match status" value="1"/>
</dbReference>
<dbReference type="GO" id="GO:0004842">
    <property type="term" value="F:ubiquitin-protein transferase activity"/>
    <property type="evidence" value="ECO:0007669"/>
    <property type="project" value="TreeGrafter"/>
</dbReference>